<proteinExistence type="predicted"/>
<keyword evidence="2" id="KW-1185">Reference proteome</keyword>
<organism evidence="1 2">
    <name type="scientific">Pseudidiomarina fusca</name>
    <dbReference type="NCBI Taxonomy" id="2965078"/>
    <lineage>
        <taxon>Bacteria</taxon>
        <taxon>Pseudomonadati</taxon>
        <taxon>Pseudomonadota</taxon>
        <taxon>Gammaproteobacteria</taxon>
        <taxon>Alteromonadales</taxon>
        <taxon>Idiomarinaceae</taxon>
        <taxon>Pseudidiomarina</taxon>
    </lineage>
</organism>
<gene>
    <name evidence="1" type="ORF">NOG12_01700</name>
</gene>
<protein>
    <submittedName>
        <fullName evidence="1">Uncharacterized protein</fullName>
    </submittedName>
</protein>
<feature type="non-terminal residue" evidence="1">
    <location>
        <position position="1"/>
    </location>
</feature>
<evidence type="ECO:0000313" key="1">
    <source>
        <dbReference type="EMBL" id="MDT7524813.1"/>
    </source>
</evidence>
<comment type="caution">
    <text evidence="1">The sequence shown here is derived from an EMBL/GenBank/DDBJ whole genome shotgun (WGS) entry which is preliminary data.</text>
</comment>
<evidence type="ECO:0000313" key="2">
    <source>
        <dbReference type="Proteomes" id="UP001305027"/>
    </source>
</evidence>
<dbReference type="EMBL" id="JANFPJ010000003">
    <property type="protein sequence ID" value="MDT7524813.1"/>
    <property type="molecule type" value="Genomic_DNA"/>
</dbReference>
<dbReference type="Proteomes" id="UP001305027">
    <property type="component" value="Unassembled WGS sequence"/>
</dbReference>
<accession>A0ABU3KTJ7</accession>
<name>A0ABU3KTJ7_9GAMM</name>
<reference evidence="1 2" key="1">
    <citation type="submission" date="2022-07" db="EMBL/GenBank/DDBJ databases">
        <title>Pseudidiomarina sp. nov, a marine bacterium isolated from Pacific Ocean.</title>
        <authorList>
            <person name="Wang Y."/>
        </authorList>
    </citation>
    <scope>NUCLEOTIDE SEQUENCE [LARGE SCALE GENOMIC DNA]</scope>
    <source>
        <strain evidence="1 2">GXY010</strain>
    </source>
</reference>
<sequence>FWLIFKSNMLFGTIRVREEKFVVRLILLIFLLSSSTVKADNVEVFYNGFWSHSPFPTTLERLRKTYSLHFSIHRYSIPEEYLDILEKGFQPNEDKSLSVDYVFYLIETNDSGEIVKELAGGNNILFNLTNSTFKRLSEVEKKKLNNYIKDISCDDSDFLPYKKL</sequence>
<dbReference type="RefSeq" id="WP_313932239.1">
    <property type="nucleotide sequence ID" value="NZ_JANFPJ010000003.1"/>
</dbReference>